<keyword evidence="3" id="KW-1185">Reference proteome</keyword>
<feature type="signal peptide" evidence="1">
    <location>
        <begin position="1"/>
        <end position="32"/>
    </location>
</feature>
<dbReference type="InterPro" id="IPR031985">
    <property type="entry name" value="DUF4787"/>
</dbReference>
<sequence>MACKSCHGRALVSQTVVLVLLLLLSDISSVDAKKKSYKGTYMEKGVRLLRDDCELSIQRTGGPCMTSSINKENCILRCMNPECYEQVYGLDSLEEGEVDARRGKDFRMCVRKALKEKGDVL</sequence>
<gene>
    <name evidence="2" type="ORF">KFL_004100070</name>
</gene>
<dbReference type="PANTHER" id="PTHR35455">
    <property type="entry name" value="UNNAMED PRODUCT"/>
    <property type="match status" value="1"/>
</dbReference>
<dbReference type="EMBL" id="DF237359">
    <property type="protein sequence ID" value="GAQ88219.1"/>
    <property type="molecule type" value="Genomic_DNA"/>
</dbReference>
<feature type="chain" id="PRO_5012620937" evidence="1">
    <location>
        <begin position="33"/>
        <end position="121"/>
    </location>
</feature>
<reference evidence="2 3" key="1">
    <citation type="journal article" date="2014" name="Nat. Commun.">
        <title>Klebsormidium flaccidum genome reveals primary factors for plant terrestrial adaptation.</title>
        <authorList>
            <person name="Hori K."/>
            <person name="Maruyama F."/>
            <person name="Fujisawa T."/>
            <person name="Togashi T."/>
            <person name="Yamamoto N."/>
            <person name="Seo M."/>
            <person name="Sato S."/>
            <person name="Yamada T."/>
            <person name="Mori H."/>
            <person name="Tajima N."/>
            <person name="Moriyama T."/>
            <person name="Ikeuchi M."/>
            <person name="Watanabe M."/>
            <person name="Wada H."/>
            <person name="Kobayashi K."/>
            <person name="Saito M."/>
            <person name="Masuda T."/>
            <person name="Sasaki-Sekimoto Y."/>
            <person name="Mashiguchi K."/>
            <person name="Awai K."/>
            <person name="Shimojima M."/>
            <person name="Masuda S."/>
            <person name="Iwai M."/>
            <person name="Nobusawa T."/>
            <person name="Narise T."/>
            <person name="Kondo S."/>
            <person name="Saito H."/>
            <person name="Sato R."/>
            <person name="Murakawa M."/>
            <person name="Ihara Y."/>
            <person name="Oshima-Yamada Y."/>
            <person name="Ohtaka K."/>
            <person name="Satoh M."/>
            <person name="Sonobe K."/>
            <person name="Ishii M."/>
            <person name="Ohtani R."/>
            <person name="Kanamori-Sato M."/>
            <person name="Honoki R."/>
            <person name="Miyazaki D."/>
            <person name="Mochizuki H."/>
            <person name="Umetsu J."/>
            <person name="Higashi K."/>
            <person name="Shibata D."/>
            <person name="Kamiya Y."/>
            <person name="Sato N."/>
            <person name="Nakamura Y."/>
            <person name="Tabata S."/>
            <person name="Ida S."/>
            <person name="Kurokawa K."/>
            <person name="Ohta H."/>
        </authorList>
    </citation>
    <scope>NUCLEOTIDE SEQUENCE [LARGE SCALE GENOMIC DNA]</scope>
    <source>
        <strain evidence="2 3">NIES-2285</strain>
    </source>
</reference>
<dbReference type="PANTHER" id="PTHR35455:SF1">
    <property type="entry name" value="AGAP005842-PA"/>
    <property type="match status" value="1"/>
</dbReference>
<dbReference type="OMA" id="IDMENCA"/>
<evidence type="ECO:0000313" key="3">
    <source>
        <dbReference type="Proteomes" id="UP000054558"/>
    </source>
</evidence>
<protein>
    <submittedName>
        <fullName evidence="2">Uncharacterized protein</fullName>
    </submittedName>
</protein>
<keyword evidence="1" id="KW-0732">Signal</keyword>
<organism evidence="2 3">
    <name type="scientific">Klebsormidium nitens</name>
    <name type="common">Green alga</name>
    <name type="synonym">Ulothrix nitens</name>
    <dbReference type="NCBI Taxonomy" id="105231"/>
    <lineage>
        <taxon>Eukaryota</taxon>
        <taxon>Viridiplantae</taxon>
        <taxon>Streptophyta</taxon>
        <taxon>Klebsormidiophyceae</taxon>
        <taxon>Klebsormidiales</taxon>
        <taxon>Klebsormidiaceae</taxon>
        <taxon>Klebsormidium</taxon>
    </lineage>
</organism>
<dbReference type="Proteomes" id="UP000054558">
    <property type="component" value="Unassembled WGS sequence"/>
</dbReference>
<evidence type="ECO:0000256" key="1">
    <source>
        <dbReference type="SAM" id="SignalP"/>
    </source>
</evidence>
<dbReference type="OrthoDB" id="1915375at2759"/>
<name>A0A1Y1IFG3_KLENI</name>
<proteinExistence type="predicted"/>
<dbReference type="AlphaFoldDB" id="A0A1Y1IFG3"/>
<dbReference type="STRING" id="105231.A0A1Y1IFG3"/>
<accession>A0A1Y1IFG3</accession>
<evidence type="ECO:0000313" key="2">
    <source>
        <dbReference type="EMBL" id="GAQ88219.1"/>
    </source>
</evidence>
<dbReference type="Pfam" id="PF16029">
    <property type="entry name" value="DUF4787"/>
    <property type="match status" value="1"/>
</dbReference>